<dbReference type="GO" id="GO:0005506">
    <property type="term" value="F:iron ion binding"/>
    <property type="evidence" value="ECO:0007669"/>
    <property type="project" value="InterPro"/>
</dbReference>
<dbReference type="InterPro" id="IPR036396">
    <property type="entry name" value="Cyt_P450_sf"/>
</dbReference>
<comment type="cofactor">
    <cofactor evidence="1">
        <name>heme</name>
        <dbReference type="ChEBI" id="CHEBI:30413"/>
    </cofactor>
</comment>
<dbReference type="OrthoDB" id="2789670at2759"/>
<proteinExistence type="inferred from homology"/>
<dbReference type="GO" id="GO:0004497">
    <property type="term" value="F:monooxygenase activity"/>
    <property type="evidence" value="ECO:0007669"/>
    <property type="project" value="UniProtKB-KW"/>
</dbReference>
<keyword evidence="8" id="KW-0503">Monooxygenase</keyword>
<reference evidence="10 11" key="1">
    <citation type="submission" date="2020-06" db="EMBL/GenBank/DDBJ databases">
        <title>Transcriptomic and genomic resources for Thalictrum thalictroides and T. hernandezii: Facilitating candidate gene discovery in an emerging model plant lineage.</title>
        <authorList>
            <person name="Arias T."/>
            <person name="Riano-Pachon D.M."/>
            <person name="Di Stilio V.S."/>
        </authorList>
    </citation>
    <scope>NUCLEOTIDE SEQUENCE [LARGE SCALE GENOMIC DNA]</scope>
    <source>
        <strain evidence="11">cv. WT478/WT964</strain>
        <tissue evidence="10">Leaves</tissue>
    </source>
</reference>
<evidence type="ECO:0000256" key="1">
    <source>
        <dbReference type="ARBA" id="ARBA00001971"/>
    </source>
</evidence>
<dbReference type="GO" id="GO:0020037">
    <property type="term" value="F:heme binding"/>
    <property type="evidence" value="ECO:0007669"/>
    <property type="project" value="InterPro"/>
</dbReference>
<evidence type="ECO:0000256" key="3">
    <source>
        <dbReference type="ARBA" id="ARBA00010617"/>
    </source>
</evidence>
<dbReference type="GO" id="GO:0016705">
    <property type="term" value="F:oxidoreductase activity, acting on paired donors, with incorporation or reduction of molecular oxygen"/>
    <property type="evidence" value="ECO:0007669"/>
    <property type="project" value="InterPro"/>
</dbReference>
<keyword evidence="7" id="KW-0408">Iron</keyword>
<keyword evidence="5" id="KW-0479">Metal-binding</keyword>
<evidence type="ECO:0000313" key="11">
    <source>
        <dbReference type="Proteomes" id="UP000554482"/>
    </source>
</evidence>
<name>A0A7J6WA21_THATH</name>
<dbReference type="Pfam" id="PF00067">
    <property type="entry name" value="p450"/>
    <property type="match status" value="1"/>
</dbReference>
<evidence type="ECO:0000256" key="8">
    <source>
        <dbReference type="ARBA" id="ARBA00023033"/>
    </source>
</evidence>
<dbReference type="AlphaFoldDB" id="A0A7J6WA21"/>
<dbReference type="InterPro" id="IPR001128">
    <property type="entry name" value="Cyt_P450"/>
</dbReference>
<dbReference type="EMBL" id="JABWDY010019607">
    <property type="protein sequence ID" value="KAF5193793.1"/>
    <property type="molecule type" value="Genomic_DNA"/>
</dbReference>
<protein>
    <submittedName>
        <fullName evidence="10">Cytochrome p450</fullName>
    </submittedName>
</protein>
<dbReference type="SUPFAM" id="SSF48264">
    <property type="entry name" value="Cytochrome P450"/>
    <property type="match status" value="1"/>
</dbReference>
<evidence type="ECO:0000256" key="2">
    <source>
        <dbReference type="ARBA" id="ARBA00004370"/>
    </source>
</evidence>
<keyword evidence="6" id="KW-0560">Oxidoreductase</keyword>
<accession>A0A7J6WA21</accession>
<dbReference type="GO" id="GO:0016020">
    <property type="term" value="C:membrane"/>
    <property type="evidence" value="ECO:0007669"/>
    <property type="project" value="UniProtKB-SubCell"/>
</dbReference>
<dbReference type="Gene3D" id="1.10.630.10">
    <property type="entry name" value="Cytochrome P450"/>
    <property type="match status" value="1"/>
</dbReference>
<organism evidence="10 11">
    <name type="scientific">Thalictrum thalictroides</name>
    <name type="common">Rue-anemone</name>
    <name type="synonym">Anemone thalictroides</name>
    <dbReference type="NCBI Taxonomy" id="46969"/>
    <lineage>
        <taxon>Eukaryota</taxon>
        <taxon>Viridiplantae</taxon>
        <taxon>Streptophyta</taxon>
        <taxon>Embryophyta</taxon>
        <taxon>Tracheophyta</taxon>
        <taxon>Spermatophyta</taxon>
        <taxon>Magnoliopsida</taxon>
        <taxon>Ranunculales</taxon>
        <taxon>Ranunculaceae</taxon>
        <taxon>Thalictroideae</taxon>
        <taxon>Thalictrum</taxon>
    </lineage>
</organism>
<evidence type="ECO:0000256" key="7">
    <source>
        <dbReference type="ARBA" id="ARBA00023004"/>
    </source>
</evidence>
<keyword evidence="4" id="KW-0349">Heme</keyword>
<comment type="subcellular location">
    <subcellularLocation>
        <location evidence="2">Membrane</location>
    </subcellularLocation>
</comment>
<evidence type="ECO:0000256" key="4">
    <source>
        <dbReference type="ARBA" id="ARBA00022617"/>
    </source>
</evidence>
<dbReference type="GO" id="GO:0044550">
    <property type="term" value="P:secondary metabolite biosynthetic process"/>
    <property type="evidence" value="ECO:0007669"/>
    <property type="project" value="UniProtKB-ARBA"/>
</dbReference>
<keyword evidence="9" id="KW-0472">Membrane</keyword>
<comment type="caution">
    <text evidence="10">The sequence shown here is derived from an EMBL/GenBank/DDBJ whole genome shotgun (WGS) entry which is preliminary data.</text>
</comment>
<evidence type="ECO:0000313" key="10">
    <source>
        <dbReference type="EMBL" id="KAF5193793.1"/>
    </source>
</evidence>
<dbReference type="Proteomes" id="UP000554482">
    <property type="component" value="Unassembled WGS sequence"/>
</dbReference>
<sequence length="87" mass="9873">MWLQLGAMNTVIIQSTEAAKEMFKKHDLTYSGRTITEAMRACSFNQGAMSVAQYGPYWRAMKRLWITELATNKQVHETAEGETALTK</sequence>
<keyword evidence="11" id="KW-1185">Reference proteome</keyword>
<evidence type="ECO:0000256" key="9">
    <source>
        <dbReference type="ARBA" id="ARBA00023136"/>
    </source>
</evidence>
<dbReference type="PANTHER" id="PTHR47943:SF8">
    <property type="entry name" value="CYTOCHROME P450"/>
    <property type="match status" value="1"/>
</dbReference>
<gene>
    <name evidence="10" type="ORF">FRX31_016620</name>
</gene>
<evidence type="ECO:0000256" key="6">
    <source>
        <dbReference type="ARBA" id="ARBA00023002"/>
    </source>
</evidence>
<dbReference type="PANTHER" id="PTHR47943">
    <property type="entry name" value="CYTOCHROME P450 93A3-LIKE"/>
    <property type="match status" value="1"/>
</dbReference>
<evidence type="ECO:0000256" key="5">
    <source>
        <dbReference type="ARBA" id="ARBA00022723"/>
    </source>
</evidence>
<comment type="similarity">
    <text evidence="3">Belongs to the cytochrome P450 family.</text>
</comment>